<dbReference type="InterPro" id="IPR014031">
    <property type="entry name" value="Ketoacyl_synth_C"/>
</dbReference>
<dbReference type="Pfam" id="PF08242">
    <property type="entry name" value="Methyltransf_12"/>
    <property type="match status" value="1"/>
</dbReference>
<evidence type="ECO:0000259" key="10">
    <source>
        <dbReference type="PROSITE" id="PS50075"/>
    </source>
</evidence>
<evidence type="ECO:0000313" key="14">
    <source>
        <dbReference type="Proteomes" id="UP000766486"/>
    </source>
</evidence>
<dbReference type="Gene3D" id="3.40.47.10">
    <property type="match status" value="1"/>
</dbReference>
<protein>
    <recommendedName>
        <fullName evidence="15">Carrier domain-containing protein</fullName>
    </recommendedName>
</protein>
<accession>A0ABY6UEJ9</accession>
<dbReference type="InterPro" id="IPR006162">
    <property type="entry name" value="Ppantetheine_attach_site"/>
</dbReference>
<keyword evidence="5" id="KW-0560">Oxidoreductase</keyword>
<dbReference type="SMART" id="SM00827">
    <property type="entry name" value="PKS_AT"/>
    <property type="match status" value="1"/>
</dbReference>
<evidence type="ECO:0000259" key="11">
    <source>
        <dbReference type="PROSITE" id="PS52004"/>
    </source>
</evidence>
<dbReference type="InterPro" id="IPR020843">
    <property type="entry name" value="ER"/>
</dbReference>
<name>A0ABY6UEJ9_BIOOC</name>
<feature type="domain" description="Carrier" evidence="10">
    <location>
        <begin position="2528"/>
        <end position="2606"/>
    </location>
</feature>
<dbReference type="SUPFAM" id="SSF51735">
    <property type="entry name" value="NAD(P)-binding Rossmann-fold domains"/>
    <property type="match status" value="2"/>
</dbReference>
<dbReference type="PROSITE" id="PS50075">
    <property type="entry name" value="CARRIER"/>
    <property type="match status" value="1"/>
</dbReference>
<dbReference type="InterPro" id="IPR020806">
    <property type="entry name" value="PKS_PP-bd"/>
</dbReference>
<keyword evidence="4" id="KW-0521">NADP</keyword>
<dbReference type="Pfam" id="PF16197">
    <property type="entry name" value="KAsynt_C_assoc"/>
    <property type="match status" value="1"/>
</dbReference>
<evidence type="ECO:0000256" key="1">
    <source>
        <dbReference type="ARBA" id="ARBA00022450"/>
    </source>
</evidence>
<dbReference type="InterPro" id="IPR049551">
    <property type="entry name" value="PKS_DH_C"/>
</dbReference>
<keyword evidence="1" id="KW-0596">Phosphopantetheine</keyword>
<dbReference type="CDD" id="cd05274">
    <property type="entry name" value="KR_FAS_SDR_x"/>
    <property type="match status" value="1"/>
</dbReference>
<dbReference type="InterPro" id="IPR042104">
    <property type="entry name" value="PKS_dehydratase_sf"/>
</dbReference>
<dbReference type="Gene3D" id="3.40.50.150">
    <property type="entry name" value="Vaccinia Virus protein VP39"/>
    <property type="match status" value="1"/>
</dbReference>
<dbReference type="InterPro" id="IPR057326">
    <property type="entry name" value="KR_dom"/>
</dbReference>
<dbReference type="InterPro" id="IPR049552">
    <property type="entry name" value="PKS_DH_N"/>
</dbReference>
<dbReference type="InterPro" id="IPR014043">
    <property type="entry name" value="Acyl_transferase_dom"/>
</dbReference>
<feature type="compositionally biased region" description="Polar residues" evidence="9">
    <location>
        <begin position="465"/>
        <end position="479"/>
    </location>
</feature>
<dbReference type="InterPro" id="IPR016039">
    <property type="entry name" value="Thiolase-like"/>
</dbReference>
<dbReference type="Gene3D" id="3.90.180.10">
    <property type="entry name" value="Medium-chain alcohol dehydrogenases, catalytic domain"/>
    <property type="match status" value="1"/>
</dbReference>
<dbReference type="Pfam" id="PF00698">
    <property type="entry name" value="Acyl_transf_1"/>
    <property type="match status" value="1"/>
</dbReference>
<dbReference type="InterPro" id="IPR009081">
    <property type="entry name" value="PP-bd_ACP"/>
</dbReference>
<feature type="domain" description="Ketosynthase family 3 (KS3)" evidence="11">
    <location>
        <begin position="16"/>
        <end position="440"/>
    </location>
</feature>
<dbReference type="InterPro" id="IPR013149">
    <property type="entry name" value="ADH-like_C"/>
</dbReference>
<evidence type="ECO:0000259" key="12">
    <source>
        <dbReference type="PROSITE" id="PS52019"/>
    </source>
</evidence>
<dbReference type="CDD" id="cd00833">
    <property type="entry name" value="PKS"/>
    <property type="match status" value="1"/>
</dbReference>
<dbReference type="Gene3D" id="3.40.366.10">
    <property type="entry name" value="Malonyl-Coenzyme A Acyl Carrier Protein, domain 2"/>
    <property type="match status" value="1"/>
</dbReference>
<dbReference type="InterPro" id="IPR013154">
    <property type="entry name" value="ADH-like_N"/>
</dbReference>
<dbReference type="InterPro" id="IPR036291">
    <property type="entry name" value="NAD(P)-bd_dom_sf"/>
</dbReference>
<evidence type="ECO:0000256" key="2">
    <source>
        <dbReference type="ARBA" id="ARBA00022553"/>
    </source>
</evidence>
<dbReference type="PROSITE" id="PS52004">
    <property type="entry name" value="KS3_2"/>
    <property type="match status" value="1"/>
</dbReference>
<dbReference type="PANTHER" id="PTHR43775:SF50">
    <property type="entry name" value="HIGHLY REDUCING POLYKETIDE SYNTHASE SRDA"/>
    <property type="match status" value="1"/>
</dbReference>
<evidence type="ECO:0000256" key="3">
    <source>
        <dbReference type="ARBA" id="ARBA00022679"/>
    </source>
</evidence>
<dbReference type="SUPFAM" id="SSF52151">
    <property type="entry name" value="FabD/lysophospholipase-like"/>
    <property type="match status" value="1"/>
</dbReference>
<dbReference type="Gene3D" id="3.40.50.720">
    <property type="entry name" value="NAD(P)-binding Rossmann-like Domain"/>
    <property type="match status" value="3"/>
</dbReference>
<dbReference type="Pfam" id="PF00550">
    <property type="entry name" value="PP-binding"/>
    <property type="match status" value="1"/>
</dbReference>
<dbReference type="SUPFAM" id="SSF47336">
    <property type="entry name" value="ACP-like"/>
    <property type="match status" value="1"/>
</dbReference>
<comment type="caution">
    <text evidence="13">The sequence shown here is derived from an EMBL/GenBank/DDBJ whole genome shotgun (WGS) entry which is preliminary data.</text>
</comment>
<dbReference type="PROSITE" id="PS52019">
    <property type="entry name" value="PKS_MFAS_DH"/>
    <property type="match status" value="1"/>
</dbReference>
<dbReference type="InterPro" id="IPR020841">
    <property type="entry name" value="PKS_Beta-ketoAc_synthase_dom"/>
</dbReference>
<evidence type="ECO:0000256" key="5">
    <source>
        <dbReference type="ARBA" id="ARBA00023002"/>
    </source>
</evidence>
<reference evidence="13 14" key="1">
    <citation type="submission" date="2019-06" db="EMBL/GenBank/DDBJ databases">
        <authorList>
            <person name="Broberg M."/>
        </authorList>
    </citation>
    <scope>NUCLEOTIDE SEQUENCE [LARGE SCALE GENOMIC DNA]</scope>
</reference>
<organism evidence="13 14">
    <name type="scientific">Bionectria ochroleuca</name>
    <name type="common">Gliocladium roseum</name>
    <dbReference type="NCBI Taxonomy" id="29856"/>
    <lineage>
        <taxon>Eukaryota</taxon>
        <taxon>Fungi</taxon>
        <taxon>Dikarya</taxon>
        <taxon>Ascomycota</taxon>
        <taxon>Pezizomycotina</taxon>
        <taxon>Sordariomycetes</taxon>
        <taxon>Hypocreomycetidae</taxon>
        <taxon>Hypocreales</taxon>
        <taxon>Bionectriaceae</taxon>
        <taxon>Clonostachys</taxon>
    </lineage>
</organism>
<dbReference type="Proteomes" id="UP000766486">
    <property type="component" value="Unassembled WGS sequence"/>
</dbReference>
<dbReference type="InterPro" id="IPR049900">
    <property type="entry name" value="PKS_mFAS_DH"/>
</dbReference>
<dbReference type="Pfam" id="PF08240">
    <property type="entry name" value="ADH_N"/>
    <property type="match status" value="1"/>
</dbReference>
<evidence type="ECO:0000256" key="9">
    <source>
        <dbReference type="SAM" id="MobiDB-lite"/>
    </source>
</evidence>
<dbReference type="SUPFAM" id="SSF53901">
    <property type="entry name" value="Thiolase-like"/>
    <property type="match status" value="1"/>
</dbReference>
<dbReference type="InterPro" id="IPR050091">
    <property type="entry name" value="PKS_NRPS_Biosynth_Enz"/>
</dbReference>
<proteinExistence type="predicted"/>
<dbReference type="Pfam" id="PF00109">
    <property type="entry name" value="ketoacyl-synt"/>
    <property type="match status" value="1"/>
</dbReference>
<keyword evidence="3" id="KW-0808">Transferase</keyword>
<dbReference type="InterPro" id="IPR013968">
    <property type="entry name" value="PKS_KR"/>
</dbReference>
<dbReference type="PROSITE" id="PS00012">
    <property type="entry name" value="PHOSPHOPANTETHEINE"/>
    <property type="match status" value="1"/>
</dbReference>
<dbReference type="SUPFAM" id="SSF53335">
    <property type="entry name" value="S-adenosyl-L-methionine-dependent methyltransferases"/>
    <property type="match status" value="1"/>
</dbReference>
<gene>
    <name evidence="13" type="ORF">CLO192961_LOCUS236010</name>
</gene>
<feature type="active site" description="Proton donor; for dehydratase activity" evidence="8">
    <location>
        <position position="1208"/>
    </location>
</feature>
<keyword evidence="2" id="KW-0597">Phosphoprotein</keyword>
<feature type="domain" description="PKS/mFAS DH" evidence="12">
    <location>
        <begin position="993"/>
        <end position="1294"/>
    </location>
</feature>
<dbReference type="Gene3D" id="3.10.129.110">
    <property type="entry name" value="Polyketide synthase dehydratase"/>
    <property type="match status" value="1"/>
</dbReference>
<feature type="region of interest" description="Disordered" evidence="9">
    <location>
        <begin position="465"/>
        <end position="493"/>
    </location>
</feature>
<dbReference type="PROSITE" id="PS00606">
    <property type="entry name" value="KS3_1"/>
    <property type="match status" value="1"/>
</dbReference>
<dbReference type="InterPro" id="IPR013217">
    <property type="entry name" value="Methyltransf_12"/>
</dbReference>
<dbReference type="InterPro" id="IPR018201">
    <property type="entry name" value="Ketoacyl_synth_AS"/>
</dbReference>
<dbReference type="PANTHER" id="PTHR43775">
    <property type="entry name" value="FATTY ACID SYNTHASE"/>
    <property type="match status" value="1"/>
</dbReference>
<dbReference type="SMART" id="SM00826">
    <property type="entry name" value="PKS_DH"/>
    <property type="match status" value="1"/>
</dbReference>
<dbReference type="SMART" id="SM00822">
    <property type="entry name" value="PKS_KR"/>
    <property type="match status" value="1"/>
</dbReference>
<dbReference type="InterPro" id="IPR029063">
    <property type="entry name" value="SAM-dependent_MTases_sf"/>
</dbReference>
<evidence type="ECO:0000256" key="8">
    <source>
        <dbReference type="PROSITE-ProRule" id="PRU01363"/>
    </source>
</evidence>
<evidence type="ECO:0000256" key="6">
    <source>
        <dbReference type="ARBA" id="ARBA00023268"/>
    </source>
</evidence>
<feature type="active site" description="Proton acceptor; for dehydratase activity" evidence="8">
    <location>
        <position position="1025"/>
    </location>
</feature>
<dbReference type="SMART" id="SM00825">
    <property type="entry name" value="PKS_KS"/>
    <property type="match status" value="1"/>
</dbReference>
<dbReference type="EMBL" id="CABFNS010000785">
    <property type="protein sequence ID" value="VUC28461.1"/>
    <property type="molecule type" value="Genomic_DNA"/>
</dbReference>
<dbReference type="InterPro" id="IPR016035">
    <property type="entry name" value="Acyl_Trfase/lysoPLipase"/>
</dbReference>
<dbReference type="SMART" id="SM00823">
    <property type="entry name" value="PKS_PP"/>
    <property type="match status" value="1"/>
</dbReference>
<feature type="compositionally biased region" description="Basic and acidic residues" evidence="9">
    <location>
        <begin position="480"/>
        <end position="491"/>
    </location>
</feature>
<evidence type="ECO:0008006" key="15">
    <source>
        <dbReference type="Google" id="ProtNLM"/>
    </source>
</evidence>
<dbReference type="CDD" id="cd05195">
    <property type="entry name" value="enoyl_red"/>
    <property type="match status" value="1"/>
</dbReference>
<evidence type="ECO:0000313" key="13">
    <source>
        <dbReference type="EMBL" id="VUC28461.1"/>
    </source>
</evidence>
<keyword evidence="14" id="KW-1185">Reference proteome</keyword>
<evidence type="ECO:0000256" key="7">
    <source>
        <dbReference type="ARBA" id="ARBA00023315"/>
    </source>
</evidence>
<keyword evidence="7" id="KW-0012">Acyltransferase</keyword>
<dbReference type="Pfam" id="PF21089">
    <property type="entry name" value="PKS_DH_N"/>
    <property type="match status" value="1"/>
</dbReference>
<dbReference type="SMART" id="SM00829">
    <property type="entry name" value="PKS_ER"/>
    <property type="match status" value="1"/>
</dbReference>
<dbReference type="Pfam" id="PF00107">
    <property type="entry name" value="ADH_zinc_N"/>
    <property type="match status" value="1"/>
</dbReference>
<feature type="region of interest" description="N-terminal hotdog fold" evidence="8">
    <location>
        <begin position="993"/>
        <end position="1131"/>
    </location>
</feature>
<dbReference type="InterPro" id="IPR036736">
    <property type="entry name" value="ACP-like_sf"/>
</dbReference>
<sequence length="2614" mass="285236">MDGLRIREARTGGCSGELVAIAGMGCRWSGDVSDSHKLWELLNNRRSSYKDFGDHRFGLQGFYSRKENRPGTFSTKGAHLLNEDPRLFDYGFFSIPAAEVETMDPSQRKLLEVVYEAFENAGVPWENFSGSQTGVFVGNFSTDHAVIQGRDEYVRPYTSTGTAFAILSNRVSYTFNLKGPSVTLDTACSSGMYALHMAVAAIRNGDCDSAIVAGCNCILDPNIHISLQNLGVLSSTSCCHTFDASADGYCRGEGYAALYITKLSIAVTEGIPIRAVIRGTAINANGKTGGLSRPSETGQEAVITKAYEHAGDLLIEDTTYIECHGTGTSVGDPIEINGLGAALKPERQKNPLLIGSNKPNLGHTEAASAIASIMKVVLALETGIIPPTIGVTNLNPDIDLRGGAIKIVTEPTPWPHGRLRRAGINNFGFGGANSHCILDHVENVLPGYIKPGVFKANDVGLRGLSNGNHKTNGHTSNGLHSHDNGEQDNHAVPRNIDNRTASQESDATIPLLQKADSDTRQYLILPFSAHHDTSLRLNVEAAQSDANKCSMADLAFTLSNRRTKFSRRTFRIADKDDLIAGLKSEELVSVANTDTQSVAFIFTGQGAQWNGMGRHLFQYHVFKRTIFQMNDILQGLPNPPSWTLQAVLDHDYKEHDINIPVITQTVCTAVQIGLVDLLASWDVMPAAVAGHSSGEIAAAYAAGRITAAEAIMAAYLRGCAISTNKRKGAMLAVGLGREEVADHLEGFDGRVTIAAVNSPQSVTLSGDSEPITQISQALDDLGIFNRKLRTGDNAYHSHHMLSIGQAYEDQLARALEELPRKDASHFKLRPAASWVSSVFPFKDTTNIPIDASYWRANLESPVQFSAAVSRLLKTMDIAVDVLVEVGPHAALKGPLQQIMKGVSRQLPYVSCLVRGQNDQLALLRMAGTLFSVNARIDMARVNATDHLDSEGNLSYAVGCTATQLTPYRYTYGPILYSESSLSKEFRGRTVQRHDLLGSKVPGTSKLTPQWRNILRVKDLPWLSDHKLIPHVVFPASAFMTTGMAAVEQWYLERPNPSDIKGISLRNVDFITAMRVPEDDVGVEMVTSLEPGELRSEESPSWVKFSIASLDRETSAWTVHCTGSAKIETSNEVGHALVKLSKDMDARHADKAAWYRRFKEIGFNYGPSFQGVSDIRADPTESLAVAKLNLKTTTEEYQSTHPIHPASLDALQQMSAFAWNGGQPAKATCAFVPVHVDRAFYKFGNTEDWGVAIAKGERVGLRGAYGRLQLHNQSGEVVVDIDRLRCVSHFEIKAEREYRAPYSNPFWRFAWRPDIRAMGTSQAQDYLAAPQDGQAHGSVLNALDSLVSLILDDLSSNMTNGVDLNKTTESAKQYIHWIKTQTMERSGSMTGARSLDGIQRAEAIKKLVDEHGQSREVMAAHTLFQHMNEILSGQITGIDVLSKNSLGDIDQSDVFVASLYPQLARYIDSLAFADPSLTLLEVGGGHGHATKTILDSLSSKNMVKRYRNFTFTDASEGAVNSARDDLSSYAALKFAVLDIEKDILEQQFTQKYDIVFVSQRFYTAKRLSVALENCHKLLQPGGKLVLLQNVKQTVGQKFILGALPDYWADTEEDSCLNFDSWEKALTTAGFSGVNVLLKDLAAPQTRTVVMVATATQPAVESCLNGHEKDSSAINILYGSEKSTLVDRVVEELGRRQISHSTTQLAAVTTDTFETGCRLLVFLEPKDVVIDINESVLKSIREAVTAASTVLWITASGILKAKRPEGALITGLLRTLGTEIPTSRFRSIDYDPDESLKDGALVNVILDQESQLQAPIDEGSEDRDFAWQDGRLWISRLVPDVTLHENAILADMPADLAVSLPFHRQGPIRADFEVPGVLSSLYFKPFEEAAQELPEDWIQVKVLASGLNWKDIASCSGRIDQNALSGEYCGVVEQVGSDVRNVSVGDNVYAFGKGYLGNVVRAPAIWAQPLKPEDDSVQMASMPLVYMTVLYAFEHITRLKQGDKVLIQSATGGLGLAALRFAKSIGAEVFATVGTTEKSKYLVEVMGMDESRIFSSRGTVKVAEMIRATGGKGFDIILGTSQGDTMQESIRAIAPLGRYIDVGRVDVQNSKTLELELFKKSVSFCSFDLGVVLDAVPAMGQTLMQSMEAHYRAGRIGPIPQITTYDISELANALLQFSKGKHIGKIVMTYQNPDSHVKMIPSPLRANFSREKVAIIVGGFGGLGRSIVRWMAGRGCRHFLVLTRSGAQSPEASSLISDLASQGISVNSVSCDVSNIADVSRIVAEASSVRSIQGIVHAAVSYQDLSFHKLTADQWNLGLQAKVQGTKALHEATKCLNLDFFVLVTSTEPYLGLATQSAYTAANNFQELFARYRRSQGLVASTAAFGFVSDLGHLSTNIVTANMGFRNKLQTLTEYQFLRLLEPAFFSQAGGEGTAEWFGQTDDPLSITGYVTSFDPAVLAADEATRTDAKGLRPRWYSDARVSLVMRSMEDAILYDPSREGRDDAADESSATRIRRQFQDCLKSNDGLSAAEDLAAATISSTVAQMVFIDAAQVSPSRSVSDYGVDSLIAAELRHWFSLAFGSDISMLELLDTKRSIKSIAKTLVEKRYGELHKSQ</sequence>
<dbReference type="SUPFAM" id="SSF55048">
    <property type="entry name" value="Probable ACP-binding domain of malonyl-CoA ACP transacylase"/>
    <property type="match status" value="1"/>
</dbReference>
<dbReference type="InterPro" id="IPR001227">
    <property type="entry name" value="Ac_transferase_dom_sf"/>
</dbReference>
<evidence type="ECO:0000256" key="4">
    <source>
        <dbReference type="ARBA" id="ARBA00022857"/>
    </source>
</evidence>
<dbReference type="InterPro" id="IPR011032">
    <property type="entry name" value="GroES-like_sf"/>
</dbReference>
<dbReference type="InterPro" id="IPR020807">
    <property type="entry name" value="PKS_DH"/>
</dbReference>
<dbReference type="Pfam" id="PF02801">
    <property type="entry name" value="Ketoacyl-synt_C"/>
    <property type="match status" value="1"/>
</dbReference>
<dbReference type="SUPFAM" id="SSF50129">
    <property type="entry name" value="GroES-like"/>
    <property type="match status" value="1"/>
</dbReference>
<dbReference type="Pfam" id="PF08659">
    <property type="entry name" value="KR"/>
    <property type="match status" value="1"/>
</dbReference>
<dbReference type="Gene3D" id="1.10.1200.10">
    <property type="entry name" value="ACP-like"/>
    <property type="match status" value="1"/>
</dbReference>
<dbReference type="InterPro" id="IPR032821">
    <property type="entry name" value="PKS_assoc"/>
</dbReference>
<keyword evidence="6" id="KW-0511">Multifunctional enzyme</keyword>
<dbReference type="Pfam" id="PF14765">
    <property type="entry name" value="PS-DH"/>
    <property type="match status" value="1"/>
</dbReference>
<feature type="region of interest" description="C-terminal hotdog fold" evidence="8">
    <location>
        <begin position="1145"/>
        <end position="1294"/>
    </location>
</feature>
<dbReference type="InterPro" id="IPR016036">
    <property type="entry name" value="Malonyl_transacylase_ACP-bd"/>
</dbReference>
<dbReference type="InterPro" id="IPR014030">
    <property type="entry name" value="Ketoacyl_synth_N"/>
</dbReference>